<dbReference type="Proteomes" id="UP000076038">
    <property type="component" value="Chromosome"/>
</dbReference>
<dbReference type="InterPro" id="IPR024516">
    <property type="entry name" value="Mce_C"/>
</dbReference>
<dbReference type="RefSeq" id="WP_027498221.1">
    <property type="nucleotide sequence ID" value="NZ_CP015220.1"/>
</dbReference>
<reference evidence="5" key="2">
    <citation type="submission" date="2016-04" db="EMBL/GenBank/DDBJ databases">
        <title>Complete Genome and Plasmid Sequences for Rhodococcus fascians D188 and Draft Sequences for Rhodococcus spp. Isolates PBTS 1 and PBTS 2.</title>
        <authorList>
            <person name="Stamer R."/>
            <person name="Vereecke D."/>
            <person name="Zhang Y."/>
            <person name="Schilkey F."/>
            <person name="Devitt N."/>
            <person name="Randall J."/>
        </authorList>
    </citation>
    <scope>NUCLEOTIDE SEQUENCE [LARGE SCALE GENOMIC DNA]</scope>
    <source>
        <strain evidence="5">PBTS2</strain>
    </source>
</reference>
<organism evidence="4 5">
    <name type="scientific">Rhodococcoides fascians</name>
    <name type="common">Rhodococcus fascians</name>
    <dbReference type="NCBI Taxonomy" id="1828"/>
    <lineage>
        <taxon>Bacteria</taxon>
        <taxon>Bacillati</taxon>
        <taxon>Actinomycetota</taxon>
        <taxon>Actinomycetes</taxon>
        <taxon>Mycobacteriales</taxon>
        <taxon>Nocardiaceae</taxon>
        <taxon>Rhodococcoides</taxon>
    </lineage>
</organism>
<protein>
    <submittedName>
        <fullName evidence="4">Uncharacterized protein</fullName>
    </submittedName>
</protein>
<evidence type="ECO:0000313" key="4">
    <source>
        <dbReference type="EMBL" id="AMY21722.1"/>
    </source>
</evidence>
<dbReference type="InterPro" id="IPR005693">
    <property type="entry name" value="Mce"/>
</dbReference>
<keyword evidence="1" id="KW-0812">Transmembrane</keyword>
<dbReference type="PANTHER" id="PTHR33371:SF4">
    <property type="entry name" value="INTERMEMBRANE PHOSPHOLIPID TRANSPORT SYSTEM BINDING PROTEIN MLAD"/>
    <property type="match status" value="1"/>
</dbReference>
<dbReference type="PANTHER" id="PTHR33371">
    <property type="entry name" value="INTERMEMBRANE PHOSPHOLIPID TRANSPORT SYSTEM BINDING PROTEIN MLAD-RELATED"/>
    <property type="match status" value="1"/>
</dbReference>
<dbReference type="InterPro" id="IPR003399">
    <property type="entry name" value="Mce/MlaD"/>
</dbReference>
<evidence type="ECO:0000259" key="3">
    <source>
        <dbReference type="Pfam" id="PF11887"/>
    </source>
</evidence>
<accession>A0A143QGW1</accession>
<dbReference type="PATRIC" id="fig|1653479.3.peg.399"/>
<evidence type="ECO:0000256" key="1">
    <source>
        <dbReference type="SAM" id="Phobius"/>
    </source>
</evidence>
<proteinExistence type="predicted"/>
<dbReference type="Pfam" id="PF11887">
    <property type="entry name" value="Mce4_CUP1"/>
    <property type="match status" value="1"/>
</dbReference>
<feature type="transmembrane region" description="Helical" evidence="1">
    <location>
        <begin position="14"/>
        <end position="35"/>
    </location>
</feature>
<gene>
    <name evidence="4" type="ORF">A3Q41_00398</name>
</gene>
<dbReference type="OrthoDB" id="4516955at2"/>
<keyword evidence="1" id="KW-0472">Membrane</keyword>
<dbReference type="Pfam" id="PF02470">
    <property type="entry name" value="MlaD"/>
    <property type="match status" value="1"/>
</dbReference>
<dbReference type="AlphaFoldDB" id="A0A143QGW1"/>
<dbReference type="EMBL" id="CP015220">
    <property type="protein sequence ID" value="AMY21722.1"/>
    <property type="molecule type" value="Genomic_DNA"/>
</dbReference>
<sequence length="427" mass="44837">MTDTQTAPRSKNKLALIAVVVTVALVLAVAGWWLFTRAGTTKITAYFDKSIGIYSGSEVRVLGVKVGTVDSVTPQGEDVEVVLRVDRGVDIPVDAKAVQVTPSLVADRYVQVSPAYTGGDTMADGATIGRDRTATPVEVDELYKSIDDLSTALGPDGANKDGALTDLVNTGAANLDGNGEALGNSITQLSAAGRTLSDSRTDVFDTIKNLQTFVSALAVNDQQVRNFNTQLADLTGFLSGQREDLGAALQQLSVSLGDVATFVADNRTQLTDAANGLTVPTQTLADNREQLVQTLTLLPLAISNLVNAYDAESGTLATRANLQNETQDPLGTLCQLIDLGKLVPGDPRFEALGAQIQPIIDQCSNITTMIQAPIKDQNRIVLPFGVLTNDIEQNVSVPGTVPGVVSPRLGNSSMPGLEQSYIGGGGQ</sequence>
<dbReference type="KEGG" id="rhs:A3Q41_00398"/>
<feature type="domain" description="Mammalian cell entry C-terminal" evidence="3">
    <location>
        <begin position="121"/>
        <end position="296"/>
    </location>
</feature>
<keyword evidence="5" id="KW-1185">Reference proteome</keyword>
<reference evidence="4 5" key="1">
    <citation type="journal article" date="2016" name="Genome Announc.">
        <title>Complete Genome and Plasmid Sequences for Rhodococcus fascians D188 and Draft Sequences for Rhodococcus Isolates PBTS 1 and PBTS 2.</title>
        <authorList>
            <person name="Stamler R.A."/>
            <person name="Vereecke D."/>
            <person name="Zhang Y."/>
            <person name="Schilkey F."/>
            <person name="Devitt N."/>
            <person name="Randall J.J."/>
        </authorList>
    </citation>
    <scope>NUCLEOTIDE SEQUENCE [LARGE SCALE GENOMIC DNA]</scope>
    <source>
        <strain evidence="4 5">PBTS2</strain>
    </source>
</reference>
<feature type="domain" description="Mce/MlaD" evidence="2">
    <location>
        <begin position="40"/>
        <end position="114"/>
    </location>
</feature>
<dbReference type="GO" id="GO:0005576">
    <property type="term" value="C:extracellular region"/>
    <property type="evidence" value="ECO:0007669"/>
    <property type="project" value="TreeGrafter"/>
</dbReference>
<dbReference type="NCBIfam" id="TIGR00996">
    <property type="entry name" value="Mtu_fam_mce"/>
    <property type="match status" value="1"/>
</dbReference>
<name>A0A143QGW1_RHOFA</name>
<keyword evidence="1" id="KW-1133">Transmembrane helix</keyword>
<evidence type="ECO:0000259" key="2">
    <source>
        <dbReference type="Pfam" id="PF02470"/>
    </source>
</evidence>
<evidence type="ECO:0000313" key="5">
    <source>
        <dbReference type="Proteomes" id="UP000076038"/>
    </source>
</evidence>
<dbReference type="InterPro" id="IPR052336">
    <property type="entry name" value="MlaD_Phospholipid_Transporter"/>
</dbReference>